<comment type="caution">
    <text evidence="4">The sequence shown here is derived from an EMBL/GenBank/DDBJ whole genome shotgun (WGS) entry which is preliminary data.</text>
</comment>
<protein>
    <recommendedName>
        <fullName evidence="3">Protein TILLER ANGLE CONTROL 1</fullName>
    </recommendedName>
</protein>
<organism evidence="4 5">
    <name type="scientific">Hibiscus syriacus</name>
    <name type="common">Rose of Sharon</name>
    <dbReference type="NCBI Taxonomy" id="106335"/>
    <lineage>
        <taxon>Eukaryota</taxon>
        <taxon>Viridiplantae</taxon>
        <taxon>Streptophyta</taxon>
        <taxon>Embryophyta</taxon>
        <taxon>Tracheophyta</taxon>
        <taxon>Spermatophyta</taxon>
        <taxon>Magnoliopsida</taxon>
        <taxon>eudicotyledons</taxon>
        <taxon>Gunneridae</taxon>
        <taxon>Pentapetalae</taxon>
        <taxon>rosids</taxon>
        <taxon>malvids</taxon>
        <taxon>Malvales</taxon>
        <taxon>Malvaceae</taxon>
        <taxon>Malvoideae</taxon>
        <taxon>Hibiscus</taxon>
    </lineage>
</organism>
<sequence length="97" mass="11081">MKIFNWVHKTHNLLKDGLARNVKKTDSIAIDTNSKVLLDQVALFELLDGWRYGVLTIRTFGFDTLKSLGHQKGHLASENDDDDQVKTKMKIATVRKK</sequence>
<dbReference type="AlphaFoldDB" id="A0A6A2XV49"/>
<evidence type="ECO:0000313" key="5">
    <source>
        <dbReference type="Proteomes" id="UP000436088"/>
    </source>
</evidence>
<keyword evidence="1" id="KW-0341">Growth regulation</keyword>
<evidence type="ECO:0000256" key="1">
    <source>
        <dbReference type="ARBA" id="ARBA00022604"/>
    </source>
</evidence>
<evidence type="ECO:0000313" key="4">
    <source>
        <dbReference type="EMBL" id="KAE8679562.1"/>
    </source>
</evidence>
<reference evidence="4" key="1">
    <citation type="submission" date="2019-09" db="EMBL/GenBank/DDBJ databases">
        <title>Draft genome information of white flower Hibiscus syriacus.</title>
        <authorList>
            <person name="Kim Y.-M."/>
        </authorList>
    </citation>
    <scope>NUCLEOTIDE SEQUENCE [LARGE SCALE GENOMIC DNA]</scope>
    <source>
        <strain evidence="4">YM2019G1</strain>
    </source>
</reference>
<comment type="similarity">
    <text evidence="2">Belongs to the TAC family.</text>
</comment>
<gene>
    <name evidence="4" type="ORF">F3Y22_tig00111398pilonHSYRG00133</name>
</gene>
<keyword evidence="5" id="KW-1185">Reference proteome</keyword>
<name>A0A6A2XV49_HIBSY</name>
<dbReference type="Proteomes" id="UP000436088">
    <property type="component" value="Unassembled WGS sequence"/>
</dbReference>
<accession>A0A6A2XV49</accession>
<proteinExistence type="inferred from homology"/>
<dbReference type="PANTHER" id="PTHR38366">
    <property type="entry name" value="NAD-DEPENDENT PROTEIN DEACETYLASE HST1-LIKE PROTEIN"/>
    <property type="match status" value="1"/>
</dbReference>
<evidence type="ECO:0000256" key="2">
    <source>
        <dbReference type="ARBA" id="ARBA00025796"/>
    </source>
</evidence>
<evidence type="ECO:0000256" key="3">
    <source>
        <dbReference type="ARBA" id="ARBA00026138"/>
    </source>
</evidence>
<dbReference type="PANTHER" id="PTHR38366:SF1">
    <property type="entry name" value="PROTEIN TILLER ANGLE CONTROL 1"/>
    <property type="match status" value="1"/>
</dbReference>
<dbReference type="InterPro" id="IPR044989">
    <property type="entry name" value="TAC1"/>
</dbReference>
<dbReference type="EMBL" id="VEPZ02001330">
    <property type="protein sequence ID" value="KAE8679562.1"/>
    <property type="molecule type" value="Genomic_DNA"/>
</dbReference>
<dbReference type="GO" id="GO:0001763">
    <property type="term" value="P:morphogenesis of a branching structure"/>
    <property type="evidence" value="ECO:0007669"/>
    <property type="project" value="InterPro"/>
</dbReference>